<accession>A0A0J8DE13</accession>
<dbReference type="Proteomes" id="UP000036756">
    <property type="component" value="Unassembled WGS sequence"/>
</dbReference>
<dbReference type="STRING" id="1121307.CLCY_10c00090"/>
<dbReference type="PATRIC" id="fig|1121307.3.peg.10"/>
<name>A0A0J8DE13_CLOCY</name>
<dbReference type="AlphaFoldDB" id="A0A0J8DE13"/>
<reference evidence="1 2" key="1">
    <citation type="submission" date="2015-06" db="EMBL/GenBank/DDBJ databases">
        <title>Draft genome sequence of the purine-degrading Clostridium cylindrosporum HC-1 (DSM 605).</title>
        <authorList>
            <person name="Poehlein A."/>
            <person name="Schiel-Bengelsdorf B."/>
            <person name="Bengelsdorf F."/>
            <person name="Daniel R."/>
            <person name="Duerre P."/>
        </authorList>
    </citation>
    <scope>NUCLEOTIDE SEQUENCE [LARGE SCALE GENOMIC DNA]</scope>
    <source>
        <strain evidence="1 2">DSM 605</strain>
    </source>
</reference>
<comment type="caution">
    <text evidence="1">The sequence shown here is derived from an EMBL/GenBank/DDBJ whole genome shotgun (WGS) entry which is preliminary data.</text>
</comment>
<protein>
    <submittedName>
        <fullName evidence="1">Uncharacterized protein</fullName>
    </submittedName>
</protein>
<evidence type="ECO:0000313" key="1">
    <source>
        <dbReference type="EMBL" id="KMT22464.1"/>
    </source>
</evidence>
<keyword evidence="2" id="KW-1185">Reference proteome</keyword>
<dbReference type="EMBL" id="LFVU01000007">
    <property type="protein sequence ID" value="KMT22464.1"/>
    <property type="molecule type" value="Genomic_DNA"/>
</dbReference>
<evidence type="ECO:0000313" key="2">
    <source>
        <dbReference type="Proteomes" id="UP000036756"/>
    </source>
</evidence>
<organism evidence="1 2">
    <name type="scientific">Clostridium cylindrosporum DSM 605</name>
    <dbReference type="NCBI Taxonomy" id="1121307"/>
    <lineage>
        <taxon>Bacteria</taxon>
        <taxon>Bacillati</taxon>
        <taxon>Bacillota</taxon>
        <taxon>Clostridia</taxon>
        <taxon>Eubacteriales</taxon>
        <taxon>Clostridiaceae</taxon>
        <taxon>Clostridium</taxon>
    </lineage>
</organism>
<gene>
    <name evidence="1" type="ORF">CLCY_10c00090</name>
</gene>
<proteinExistence type="predicted"/>
<dbReference type="OrthoDB" id="1932236at2"/>
<dbReference type="RefSeq" id="WP_048569885.1">
    <property type="nucleotide sequence ID" value="NZ_LFVU01000007.1"/>
</dbReference>
<sequence>MKFIGIAVFIIAGILYEVVWRNIVCKKKITNHIDSIGGEVCYIEKISMRDEIYNVCYTVKGKQYKAAVKFNLFYKTTWH</sequence>